<sequence length="129" mass="14897">MEDQREKAKNFQDLLVWQKAHQLVLAVYRLTDAFPKHELFALTSQLRRAAVSIPANVAEGFRRRGLKDKIRFFNIAEGSLEEVQYYFILAKDLGYADTRLITEQANEVSRLLDSYSRTMRARLAADSNS</sequence>
<comment type="caution">
    <text evidence="1">The sequence shown here is derived from an EMBL/GenBank/DDBJ whole genome shotgun (WGS) entry which is preliminary data.</text>
</comment>
<dbReference type="AlphaFoldDB" id="A0A4Z0PU28"/>
<dbReference type="NCBIfam" id="TIGR02436">
    <property type="entry name" value="four helix bundle protein"/>
    <property type="match status" value="1"/>
</dbReference>
<organism evidence="1 2">
    <name type="scientific">Hymenobacter aquaticus</name>
    <dbReference type="NCBI Taxonomy" id="1867101"/>
    <lineage>
        <taxon>Bacteria</taxon>
        <taxon>Pseudomonadati</taxon>
        <taxon>Bacteroidota</taxon>
        <taxon>Cytophagia</taxon>
        <taxon>Cytophagales</taxon>
        <taxon>Hymenobacteraceae</taxon>
        <taxon>Hymenobacter</taxon>
    </lineage>
</organism>
<dbReference type="RefSeq" id="WP_135465195.1">
    <property type="nucleotide sequence ID" value="NZ_SRLC01000003.1"/>
</dbReference>
<dbReference type="Pfam" id="PF05635">
    <property type="entry name" value="23S_rRNA_IVP"/>
    <property type="match status" value="1"/>
</dbReference>
<dbReference type="InterPro" id="IPR036583">
    <property type="entry name" value="23S_rRNA_IVS_sf"/>
</dbReference>
<accession>A0A4Z0PU28</accession>
<dbReference type="PANTHER" id="PTHR38471:SF2">
    <property type="entry name" value="FOUR HELIX BUNDLE PROTEIN"/>
    <property type="match status" value="1"/>
</dbReference>
<name>A0A4Z0PU28_9BACT</name>
<dbReference type="Proteomes" id="UP000297549">
    <property type="component" value="Unassembled WGS sequence"/>
</dbReference>
<dbReference type="EMBL" id="SRLC01000003">
    <property type="protein sequence ID" value="TGE20393.1"/>
    <property type="molecule type" value="Genomic_DNA"/>
</dbReference>
<evidence type="ECO:0000313" key="1">
    <source>
        <dbReference type="EMBL" id="TGE20393.1"/>
    </source>
</evidence>
<reference evidence="1 2" key="1">
    <citation type="submission" date="2019-04" db="EMBL/GenBank/DDBJ databases">
        <authorList>
            <person name="Feng G."/>
            <person name="Zhang J."/>
            <person name="Zhu H."/>
        </authorList>
    </citation>
    <scope>NUCLEOTIDE SEQUENCE [LARGE SCALE GENOMIC DNA]</scope>
    <source>
        <strain evidence="1 2">JCM 31653</strain>
    </source>
</reference>
<proteinExistence type="predicted"/>
<keyword evidence="2" id="KW-1185">Reference proteome</keyword>
<gene>
    <name evidence="1" type="ORF">E5K00_20560</name>
</gene>
<protein>
    <submittedName>
        <fullName evidence="1">Four helix bundle protein</fullName>
    </submittedName>
</protein>
<dbReference type="InterPro" id="IPR012657">
    <property type="entry name" value="23S_rRNA-intervening_sequence"/>
</dbReference>
<dbReference type="PANTHER" id="PTHR38471">
    <property type="entry name" value="FOUR HELIX BUNDLE PROTEIN"/>
    <property type="match status" value="1"/>
</dbReference>
<dbReference type="SUPFAM" id="SSF158446">
    <property type="entry name" value="IVS-encoded protein-like"/>
    <property type="match status" value="1"/>
</dbReference>
<dbReference type="CDD" id="cd16377">
    <property type="entry name" value="23S_rRNA_IVP_like"/>
    <property type="match status" value="1"/>
</dbReference>
<dbReference type="OrthoDB" id="9811959at2"/>
<dbReference type="Gene3D" id="1.20.1440.60">
    <property type="entry name" value="23S rRNA-intervening sequence"/>
    <property type="match status" value="1"/>
</dbReference>
<evidence type="ECO:0000313" key="2">
    <source>
        <dbReference type="Proteomes" id="UP000297549"/>
    </source>
</evidence>